<protein>
    <submittedName>
        <fullName evidence="2">P-loop NTPase fold protein</fullName>
    </submittedName>
</protein>
<sequence>MHTDLPLEESKYDKLGRYLFATEIASGLVNSFKNNNESIVLGINGAWGSGKSTIINFIINEVKRLTNENEEEIITVRFNPWMFSGQKELQNIFLKELFIKLETNKEKLKDASKKIADFLEHLNWLKYIHSGTGEAVSDAQKFLQGLSKEKNLSELKSDIDDLLIKSKVKLYITIDDIDRLTPSEITDIFQLVKLNGNFANTIFILAYDHDVVTTALNQQFGENGKKYIEKIVQIDYTLPSVSKEDITRIFIDSINTLFPSGEICEIIKSQSDEIKTEPFIKYFKSLRDIYRYNNSIKLRLSSIFNDLNLLDFLSIEALRIFNQKAYQFVIDNKENLIYQKSVTNYNFRMGSNDENSAKDIIEKTEFDITTKNILNRLFLIDTMLSFNTESPEDLIRAKRVANKNYFDRYFNLQLANFDIQEETFDKFINSTETQTNIEILKDINEKNQLFQFLNWVEIKNNKSKKEQQKNILLSALGFTNLMTYKRQGLFGYDSDIMSVLRFCSKILNDIEDLEERRKIISEHLVKIQKEIHFSSFYVADTIMNSKELLDKEKLYSDYLWYDLFKREKEDDDLYIKDLIEKRNISAKQLFTKLLEDKDFLGEDEITLILGVVKNSFPEYYDENFPKLIVNDNELIKYLWLSIKKNWMTSNSNTGYQLAEYQFFPGLDKEKIKERIDKFDLDLFDENENKVIALFNKAYNDGFKENKYYNIETLEDMGRY</sequence>
<feature type="domain" description="KAP NTPase" evidence="1">
    <location>
        <begin position="24"/>
        <end position="299"/>
    </location>
</feature>
<dbReference type="InterPro" id="IPR027417">
    <property type="entry name" value="P-loop_NTPase"/>
</dbReference>
<dbReference type="InterPro" id="IPR052754">
    <property type="entry name" value="NTPase_KAP_P-loop"/>
</dbReference>
<evidence type="ECO:0000313" key="3">
    <source>
        <dbReference type="Proteomes" id="UP001231197"/>
    </source>
</evidence>
<evidence type="ECO:0000313" key="2">
    <source>
        <dbReference type="EMBL" id="MDN3494261.1"/>
    </source>
</evidence>
<gene>
    <name evidence="2" type="ORF">QMA06_16185</name>
</gene>
<dbReference type="InterPro" id="IPR011646">
    <property type="entry name" value="KAP_P-loop"/>
</dbReference>
<dbReference type="PANTHER" id="PTHR22674:SF6">
    <property type="entry name" value="NTPASE KAP FAMILY P-LOOP DOMAIN-CONTAINING PROTEIN 1"/>
    <property type="match status" value="1"/>
</dbReference>
<reference evidence="2 3" key="1">
    <citation type="journal article" date="2023" name="Int. J. Syst. Evol. Microbiol.">
        <title>Winogradskyella bathintestinalis sp. nov., isolated from the intestine of the deep-sea loosejaw dragonfish, Malacosteus niger.</title>
        <authorList>
            <person name="Uniacke-Lowe S."/>
            <person name="Johnson C.N."/>
            <person name="Stanton C."/>
            <person name="Hill C."/>
            <person name="Ross P."/>
        </authorList>
    </citation>
    <scope>NUCLEOTIDE SEQUENCE [LARGE SCALE GENOMIC DNA]</scope>
    <source>
        <strain evidence="2 3">APC 3343</strain>
    </source>
</reference>
<evidence type="ECO:0000259" key="1">
    <source>
        <dbReference type="Pfam" id="PF07693"/>
    </source>
</evidence>
<dbReference type="Pfam" id="PF07693">
    <property type="entry name" value="KAP_NTPase"/>
    <property type="match status" value="1"/>
</dbReference>
<dbReference type="Proteomes" id="UP001231197">
    <property type="component" value="Unassembled WGS sequence"/>
</dbReference>
<dbReference type="EMBL" id="JASDDK010000018">
    <property type="protein sequence ID" value="MDN3494261.1"/>
    <property type="molecule type" value="Genomic_DNA"/>
</dbReference>
<dbReference type="RefSeq" id="WP_290207961.1">
    <property type="nucleotide sequence ID" value="NZ_JASDDK010000018.1"/>
</dbReference>
<comment type="caution">
    <text evidence="2">The sequence shown here is derived from an EMBL/GenBank/DDBJ whole genome shotgun (WGS) entry which is preliminary data.</text>
</comment>
<dbReference type="SUPFAM" id="SSF52540">
    <property type="entry name" value="P-loop containing nucleoside triphosphate hydrolases"/>
    <property type="match status" value="1"/>
</dbReference>
<proteinExistence type="predicted"/>
<keyword evidence="3" id="KW-1185">Reference proteome</keyword>
<dbReference type="PANTHER" id="PTHR22674">
    <property type="entry name" value="NTPASE, KAP FAMILY P-LOOP DOMAIN-CONTAINING 1"/>
    <property type="match status" value="1"/>
</dbReference>
<accession>A0ABT7ZZE1</accession>
<name>A0ABT7ZZE1_9FLAO</name>
<organism evidence="2 3">
    <name type="scientific">Winogradskyella bathintestinalis</name>
    <dbReference type="NCBI Taxonomy" id="3035208"/>
    <lineage>
        <taxon>Bacteria</taxon>
        <taxon>Pseudomonadati</taxon>
        <taxon>Bacteroidota</taxon>
        <taxon>Flavobacteriia</taxon>
        <taxon>Flavobacteriales</taxon>
        <taxon>Flavobacteriaceae</taxon>
        <taxon>Winogradskyella</taxon>
    </lineage>
</organism>
<dbReference type="Gene3D" id="3.40.50.300">
    <property type="entry name" value="P-loop containing nucleotide triphosphate hydrolases"/>
    <property type="match status" value="1"/>
</dbReference>